<evidence type="ECO:0000259" key="7">
    <source>
        <dbReference type="PROSITE" id="PS50089"/>
    </source>
</evidence>
<gene>
    <name evidence="8" type="ORF">CAEBREN_09927</name>
</gene>
<evidence type="ECO:0000313" key="9">
    <source>
        <dbReference type="Proteomes" id="UP000008068"/>
    </source>
</evidence>
<feature type="compositionally biased region" description="Basic and acidic residues" evidence="6">
    <location>
        <begin position="205"/>
        <end position="219"/>
    </location>
</feature>
<reference evidence="9" key="1">
    <citation type="submission" date="2011-07" db="EMBL/GenBank/DDBJ databases">
        <authorList>
            <consortium name="Caenorhabditis brenneri Sequencing and Analysis Consortium"/>
            <person name="Wilson R.K."/>
        </authorList>
    </citation>
    <scope>NUCLEOTIDE SEQUENCE [LARGE SCALE GENOMIC DNA]</scope>
    <source>
        <strain evidence="9">PB2801</strain>
    </source>
</reference>
<dbReference type="InterPro" id="IPR001841">
    <property type="entry name" value="Znf_RING"/>
</dbReference>
<keyword evidence="3" id="KW-0862">Zinc</keyword>
<dbReference type="PANTHER" id="PTHR47156">
    <property type="entry name" value="PROTEIN CBG20824"/>
    <property type="match status" value="1"/>
</dbReference>
<dbReference type="Proteomes" id="UP000008068">
    <property type="component" value="Unassembled WGS sequence"/>
</dbReference>
<dbReference type="Pfam" id="PF14634">
    <property type="entry name" value="zf-RING_5"/>
    <property type="match status" value="1"/>
</dbReference>
<dbReference type="InParanoid" id="G0NT81"/>
<dbReference type="STRING" id="135651.G0NT81"/>
<dbReference type="SMART" id="SM00184">
    <property type="entry name" value="RING"/>
    <property type="match status" value="1"/>
</dbReference>
<dbReference type="InterPro" id="IPR052667">
    <property type="entry name" value="E3_ubiquitin-ligase_RING"/>
</dbReference>
<dbReference type="OrthoDB" id="5874122at2759"/>
<dbReference type="InterPro" id="IPR017907">
    <property type="entry name" value="Znf_RING_CS"/>
</dbReference>
<keyword evidence="5" id="KW-0175">Coiled coil</keyword>
<sequence>MAERRDRWESSSSSSDGEQEEPEVRVEGRRYIGRLLSDSESDIEQSDGEITASSESDSDYRRRESTPESEDEDDHHDRFHEHDEHVRRRRGREHFDNLPIPGEDHWFDGVNLTLEELQRDEIRSLKRKLEDSRREIQQKNEDIEELKRSRRDADYEMGRLQDSVYNKKQDIITLRYKYDKAQDSKKWLKEEHGHLSDMVQQYYSSKEDEKRRRRRTEEDLARANHANKALKASIKEVADREKYMEAVQKQRTRADNYRKMMSSMMQQMNEDNRGPDGAAPSWKHCEICIVEYNTTPSRIPRVLDCGHTLCQSCADQLAEDDELQCPFDRSFTYLKEGSVSGLPKNYSVLQM</sequence>
<dbReference type="PROSITE" id="PS50089">
    <property type="entry name" value="ZF_RING_2"/>
    <property type="match status" value="1"/>
</dbReference>
<keyword evidence="2 4" id="KW-0863">Zinc-finger</keyword>
<dbReference type="HOGENOM" id="CLU_790446_0_0_1"/>
<dbReference type="FunCoup" id="G0NT81">
    <property type="interactions" value="2"/>
</dbReference>
<proteinExistence type="predicted"/>
<feature type="region of interest" description="Disordered" evidence="6">
    <location>
        <begin position="199"/>
        <end position="219"/>
    </location>
</feature>
<feature type="region of interest" description="Disordered" evidence="6">
    <location>
        <begin position="1"/>
        <end position="89"/>
    </location>
</feature>
<dbReference type="EMBL" id="GL379942">
    <property type="protein sequence ID" value="EGT37095.1"/>
    <property type="molecule type" value="Genomic_DNA"/>
</dbReference>
<dbReference type="PANTHER" id="PTHR47156:SF10">
    <property type="entry name" value="E3 UBIQUITIN-PROTEIN LIGASE TRIM-21-RELATED"/>
    <property type="match status" value="1"/>
</dbReference>
<dbReference type="PROSITE" id="PS00518">
    <property type="entry name" value="ZF_RING_1"/>
    <property type="match status" value="1"/>
</dbReference>
<evidence type="ECO:0000313" key="8">
    <source>
        <dbReference type="EMBL" id="EGT37095.1"/>
    </source>
</evidence>
<organism evidence="9">
    <name type="scientific">Caenorhabditis brenneri</name>
    <name type="common">Nematode worm</name>
    <dbReference type="NCBI Taxonomy" id="135651"/>
    <lineage>
        <taxon>Eukaryota</taxon>
        <taxon>Metazoa</taxon>
        <taxon>Ecdysozoa</taxon>
        <taxon>Nematoda</taxon>
        <taxon>Chromadorea</taxon>
        <taxon>Rhabditida</taxon>
        <taxon>Rhabditina</taxon>
        <taxon>Rhabditomorpha</taxon>
        <taxon>Rhabditoidea</taxon>
        <taxon>Rhabditidae</taxon>
        <taxon>Peloderinae</taxon>
        <taxon>Caenorhabditis</taxon>
    </lineage>
</organism>
<evidence type="ECO:0000256" key="1">
    <source>
        <dbReference type="ARBA" id="ARBA00022723"/>
    </source>
</evidence>
<dbReference type="OMA" id="EICIVEY"/>
<dbReference type="AlphaFoldDB" id="G0NT81"/>
<feature type="domain" description="RING-type" evidence="7">
    <location>
        <begin position="285"/>
        <end position="329"/>
    </location>
</feature>
<feature type="coiled-coil region" evidence="5">
    <location>
        <begin position="115"/>
        <end position="156"/>
    </location>
</feature>
<evidence type="ECO:0000256" key="3">
    <source>
        <dbReference type="ARBA" id="ARBA00022833"/>
    </source>
</evidence>
<evidence type="ECO:0000256" key="2">
    <source>
        <dbReference type="ARBA" id="ARBA00022771"/>
    </source>
</evidence>
<feature type="compositionally biased region" description="Basic and acidic residues" evidence="6">
    <location>
        <begin position="75"/>
        <end position="86"/>
    </location>
</feature>
<evidence type="ECO:0000256" key="6">
    <source>
        <dbReference type="SAM" id="MobiDB-lite"/>
    </source>
</evidence>
<accession>G0NT81</accession>
<protein>
    <recommendedName>
        <fullName evidence="7">RING-type domain-containing protein</fullName>
    </recommendedName>
</protein>
<dbReference type="GO" id="GO:0008270">
    <property type="term" value="F:zinc ion binding"/>
    <property type="evidence" value="ECO:0007669"/>
    <property type="project" value="UniProtKB-KW"/>
</dbReference>
<dbReference type="SUPFAM" id="SSF57850">
    <property type="entry name" value="RING/U-box"/>
    <property type="match status" value="1"/>
</dbReference>
<keyword evidence="1" id="KW-0479">Metal-binding</keyword>
<name>G0NT81_CAEBE</name>
<keyword evidence="9" id="KW-1185">Reference proteome</keyword>
<dbReference type="Gene3D" id="3.30.40.10">
    <property type="entry name" value="Zinc/RING finger domain, C3HC4 (zinc finger)"/>
    <property type="match status" value="1"/>
</dbReference>
<dbReference type="InterPro" id="IPR013083">
    <property type="entry name" value="Znf_RING/FYVE/PHD"/>
</dbReference>
<evidence type="ECO:0000256" key="4">
    <source>
        <dbReference type="PROSITE-ProRule" id="PRU00175"/>
    </source>
</evidence>
<evidence type="ECO:0000256" key="5">
    <source>
        <dbReference type="SAM" id="Coils"/>
    </source>
</evidence>
<dbReference type="eggNOG" id="KOG4185">
    <property type="taxonomic scope" value="Eukaryota"/>
</dbReference>